<proteinExistence type="predicted"/>
<evidence type="ECO:0000313" key="3">
    <source>
        <dbReference type="EMBL" id="KAF5791780.1"/>
    </source>
</evidence>
<dbReference type="InterPro" id="IPR053192">
    <property type="entry name" value="Vacuole_Formation_Reg"/>
</dbReference>
<comment type="caution">
    <text evidence="3">The sequence shown here is derived from an EMBL/GenBank/DDBJ whole genome shotgun (WGS) entry which is preliminary data.</text>
</comment>
<reference evidence="3" key="1">
    <citation type="journal article" date="2017" name="Nature">
        <title>The sunflower genome provides insights into oil metabolism, flowering and Asterid evolution.</title>
        <authorList>
            <person name="Badouin H."/>
            <person name="Gouzy J."/>
            <person name="Grassa C.J."/>
            <person name="Murat F."/>
            <person name="Staton S.E."/>
            <person name="Cottret L."/>
            <person name="Lelandais-Briere C."/>
            <person name="Owens G.L."/>
            <person name="Carrere S."/>
            <person name="Mayjonade B."/>
            <person name="Legrand L."/>
            <person name="Gill N."/>
            <person name="Kane N.C."/>
            <person name="Bowers J.E."/>
            <person name="Hubner S."/>
            <person name="Bellec A."/>
            <person name="Berard A."/>
            <person name="Berges H."/>
            <person name="Blanchet N."/>
            <person name="Boniface M.C."/>
            <person name="Brunel D."/>
            <person name="Catrice O."/>
            <person name="Chaidir N."/>
            <person name="Claudel C."/>
            <person name="Donnadieu C."/>
            <person name="Faraut T."/>
            <person name="Fievet G."/>
            <person name="Helmstetter N."/>
            <person name="King M."/>
            <person name="Knapp S.J."/>
            <person name="Lai Z."/>
            <person name="Le Paslier M.C."/>
            <person name="Lippi Y."/>
            <person name="Lorenzon L."/>
            <person name="Mandel J.R."/>
            <person name="Marage G."/>
            <person name="Marchand G."/>
            <person name="Marquand E."/>
            <person name="Bret-Mestries E."/>
            <person name="Morien E."/>
            <person name="Nambeesan S."/>
            <person name="Nguyen T."/>
            <person name="Pegot-Espagnet P."/>
            <person name="Pouilly N."/>
            <person name="Raftis F."/>
            <person name="Sallet E."/>
            <person name="Schiex T."/>
            <person name="Thomas J."/>
            <person name="Vandecasteele C."/>
            <person name="Vares D."/>
            <person name="Vear F."/>
            <person name="Vautrin S."/>
            <person name="Crespi M."/>
            <person name="Mangin B."/>
            <person name="Burke J.M."/>
            <person name="Salse J."/>
            <person name="Munos S."/>
            <person name="Vincourt P."/>
            <person name="Rieseberg L.H."/>
            <person name="Langlade N.B."/>
        </authorList>
    </citation>
    <scope>NUCLEOTIDE SEQUENCE</scope>
    <source>
        <tissue evidence="3">Leaves</tissue>
    </source>
</reference>
<dbReference type="Pfam" id="PF03107">
    <property type="entry name" value="C1_2"/>
    <property type="match status" value="4"/>
</dbReference>
<feature type="domain" description="DC1" evidence="2">
    <location>
        <begin position="78"/>
        <end position="122"/>
    </location>
</feature>
<dbReference type="PANTHER" id="PTHR32410:SF161">
    <property type="entry name" value="DC1, ZINC FINGER, RING_FYVE_PHD-TYPE-RELATED"/>
    <property type="match status" value="1"/>
</dbReference>
<keyword evidence="1" id="KW-0677">Repeat</keyword>
<sequence length="507" mass="58452">MSSCTYSLHKFCEEIPPTLKFQGHPSHTLILKRTTNDKKCCACLKYHRDGICYHCSTCNYGIDQLCATFVEQNTIHHPSHSHPLFSFSAKPGLNECFLCGKKHEGHFYQCTTCFNFLVNSDCLFLSIKLSLHTQQFSHRHLLTLSYLLRDQLYDCECRICGVKLEDEHLIYKCSKCMYFVHPDCTTQIEPFMFVLLPGKNEKNFKDVDHPNLVRLPVDDETHILSHQIFDGETLAVWRDEKGHLKHIFHEHPLVLISNDTTTSLHDPMKRIKLLCDACIKPITKMPFYKCSSEDDDSCDFVLHDWCIRLPIKLNHAAHPRHSLYLVSFSSLPIGLKCEASGLPCNGFFYVCFECEYMIDVNCAFMPKEITHEAHANSNHLLARVDGGSSSRSKIKCRACRVSIAKSESYFRCTSWTENDGLCGTCGCKLQSHIILKCLPCNLAYHWYHAFVNLSPENPQRYVYIYVEKKGMMKQRGPQTSFEFYPSETTRPVTRHWEVVDDDAIKKV</sequence>
<dbReference type="SUPFAM" id="SSF57889">
    <property type="entry name" value="Cysteine-rich domain"/>
    <property type="match status" value="4"/>
</dbReference>
<dbReference type="Gramene" id="mRNA:HanXRQr2_Chr09g0398701">
    <property type="protein sequence ID" value="mRNA:HanXRQr2_Chr09g0398701"/>
    <property type="gene ID" value="HanXRQr2_Chr09g0398701"/>
</dbReference>
<dbReference type="EMBL" id="MNCJ02000324">
    <property type="protein sequence ID" value="KAF5791780.1"/>
    <property type="molecule type" value="Genomic_DNA"/>
</dbReference>
<organism evidence="3 4">
    <name type="scientific">Helianthus annuus</name>
    <name type="common">Common sunflower</name>
    <dbReference type="NCBI Taxonomy" id="4232"/>
    <lineage>
        <taxon>Eukaryota</taxon>
        <taxon>Viridiplantae</taxon>
        <taxon>Streptophyta</taxon>
        <taxon>Embryophyta</taxon>
        <taxon>Tracheophyta</taxon>
        <taxon>Spermatophyta</taxon>
        <taxon>Magnoliopsida</taxon>
        <taxon>eudicotyledons</taxon>
        <taxon>Gunneridae</taxon>
        <taxon>Pentapetalae</taxon>
        <taxon>asterids</taxon>
        <taxon>campanulids</taxon>
        <taxon>Asterales</taxon>
        <taxon>Asteraceae</taxon>
        <taxon>Asteroideae</taxon>
        <taxon>Heliantheae alliance</taxon>
        <taxon>Heliantheae</taxon>
        <taxon>Helianthus</taxon>
    </lineage>
</organism>
<dbReference type="Proteomes" id="UP000215914">
    <property type="component" value="Unassembled WGS sequence"/>
</dbReference>
<protein>
    <recommendedName>
        <fullName evidence="2">DC1 domain-containing protein</fullName>
    </recommendedName>
</protein>
<keyword evidence="4" id="KW-1185">Reference proteome</keyword>
<accession>A0A9K3N9N8</accession>
<dbReference type="InterPro" id="IPR004146">
    <property type="entry name" value="DC1"/>
</dbReference>
<dbReference type="AlphaFoldDB" id="A0A9K3N9N8"/>
<name>A0A9K3N9N8_HELAN</name>
<feature type="domain" description="DC1" evidence="2">
    <location>
        <begin position="248"/>
        <end position="307"/>
    </location>
</feature>
<dbReference type="PANTHER" id="PTHR32410">
    <property type="entry name" value="CYSTEINE/HISTIDINE-RICH C1 DOMAIN FAMILY PROTEIN"/>
    <property type="match status" value="1"/>
</dbReference>
<gene>
    <name evidence="3" type="ORF">HanXRQr2_Chr09g0398701</name>
</gene>
<feature type="domain" description="DC1" evidence="2">
    <location>
        <begin position="136"/>
        <end position="184"/>
    </location>
</feature>
<evidence type="ECO:0000259" key="2">
    <source>
        <dbReference type="Pfam" id="PF03107"/>
    </source>
</evidence>
<dbReference type="InterPro" id="IPR046349">
    <property type="entry name" value="C1-like_sf"/>
</dbReference>
<reference evidence="3" key="2">
    <citation type="submission" date="2020-06" db="EMBL/GenBank/DDBJ databases">
        <title>Helianthus annuus Genome sequencing and assembly Release 2.</title>
        <authorList>
            <person name="Gouzy J."/>
            <person name="Langlade N."/>
            <person name="Munos S."/>
        </authorList>
    </citation>
    <scope>NUCLEOTIDE SEQUENCE</scope>
    <source>
        <tissue evidence="3">Leaves</tissue>
    </source>
</reference>
<feature type="domain" description="DC1" evidence="2">
    <location>
        <begin position="318"/>
        <end position="363"/>
    </location>
</feature>
<evidence type="ECO:0000256" key="1">
    <source>
        <dbReference type="ARBA" id="ARBA00022737"/>
    </source>
</evidence>
<evidence type="ECO:0000313" key="4">
    <source>
        <dbReference type="Proteomes" id="UP000215914"/>
    </source>
</evidence>